<feature type="compositionally biased region" description="Basic and acidic residues" evidence="4">
    <location>
        <begin position="260"/>
        <end position="273"/>
    </location>
</feature>
<comment type="similarity">
    <text evidence="3">Belongs to the prokaryotic Ku family.</text>
</comment>
<keyword evidence="1 3" id="KW-0238">DNA-binding</keyword>
<dbReference type="GO" id="GO:0006310">
    <property type="term" value="P:DNA recombination"/>
    <property type="evidence" value="ECO:0007669"/>
    <property type="project" value="UniProtKB-KW"/>
</dbReference>
<dbReference type="InterPro" id="IPR016194">
    <property type="entry name" value="SPOC-like_C_dom_sf"/>
</dbReference>
<accession>A0AAU1HQH4</accession>
<protein>
    <recommendedName>
        <fullName evidence="3">Non-homologous end joining protein Ku</fullName>
    </recommendedName>
</protein>
<dbReference type="PANTHER" id="PTHR41251">
    <property type="entry name" value="NON-HOMOLOGOUS END JOINING PROTEIN KU"/>
    <property type="match status" value="1"/>
</dbReference>
<dbReference type="FunFam" id="2.40.290.10:FF:000004">
    <property type="entry name" value="Non-homologous end joining protein Ku"/>
    <property type="match status" value="1"/>
</dbReference>
<feature type="domain" description="Ku" evidence="5">
    <location>
        <begin position="53"/>
        <end position="182"/>
    </location>
</feature>
<evidence type="ECO:0000256" key="3">
    <source>
        <dbReference type="HAMAP-Rule" id="MF_01875"/>
    </source>
</evidence>
<evidence type="ECO:0000313" key="6">
    <source>
        <dbReference type="EMBL" id="WTP83905.1"/>
    </source>
</evidence>
<comment type="function">
    <text evidence="3">With LigD forms a non-homologous end joining (NHEJ) DNA repair enzyme, which repairs dsDNA breaks with reduced fidelity. Binds linear dsDNA with 5'- and 3'- overhangs but not closed circular dsDNA nor ssDNA. Recruits and stimulates the ligase activity of LigD.</text>
</comment>
<dbReference type="NCBIfam" id="TIGR02772">
    <property type="entry name" value="Ku_bact"/>
    <property type="match status" value="1"/>
</dbReference>
<proteinExistence type="inferred from homology"/>
<dbReference type="EMBL" id="CP108140">
    <property type="protein sequence ID" value="WTP83905.1"/>
    <property type="molecule type" value="Genomic_DNA"/>
</dbReference>
<dbReference type="PIRSF" id="PIRSF006493">
    <property type="entry name" value="Prok_Ku"/>
    <property type="match status" value="1"/>
</dbReference>
<dbReference type="Gene3D" id="2.40.290.10">
    <property type="match status" value="1"/>
</dbReference>
<reference evidence="6" key="1">
    <citation type="submission" date="2022-10" db="EMBL/GenBank/DDBJ databases">
        <title>The complete genomes of actinobacterial strains from the NBC collection.</title>
        <authorList>
            <person name="Joergensen T.S."/>
            <person name="Alvarez Arevalo M."/>
            <person name="Sterndorff E.B."/>
            <person name="Faurdal D."/>
            <person name="Vuksanovic O."/>
            <person name="Mourched A.-S."/>
            <person name="Charusanti P."/>
            <person name="Shaw S."/>
            <person name="Blin K."/>
            <person name="Weber T."/>
        </authorList>
    </citation>
    <scope>NUCLEOTIDE SEQUENCE</scope>
    <source>
        <strain evidence="6">NBC 00180</strain>
    </source>
</reference>
<dbReference type="CDD" id="cd00789">
    <property type="entry name" value="KU_like"/>
    <property type="match status" value="1"/>
</dbReference>
<dbReference type="PANTHER" id="PTHR41251:SF1">
    <property type="entry name" value="NON-HOMOLOGOUS END JOINING PROTEIN KU"/>
    <property type="match status" value="1"/>
</dbReference>
<keyword evidence="3" id="KW-0227">DNA damage</keyword>
<dbReference type="SMART" id="SM00559">
    <property type="entry name" value="Ku78"/>
    <property type="match status" value="1"/>
</dbReference>
<dbReference type="SUPFAM" id="SSF100939">
    <property type="entry name" value="SPOC domain-like"/>
    <property type="match status" value="1"/>
</dbReference>
<feature type="compositionally biased region" description="Basic residues" evidence="4">
    <location>
        <begin position="274"/>
        <end position="304"/>
    </location>
</feature>
<sequence length="304" mass="33620">MPRSIWSGAISFGLVTVPIQVASATENHSISFHQYHLEDQGRIRYRKICELEDRQVDESEIGKGYELAKDHIIPISDADLENLPLPTAKAVEIEAFVPLESIDPIRIGAGYYLTPNGQVAAKPYKLLREALGRSSRVAIAKWAWHGRERLGILRVRDEALVLHVMYWPDEIRDPTELLPPPVELTENEIDGALALIDSMTRDDLEGPEFHDAYTNALAQIIEAKREDKPLPEAPEPEEAGGKVFDLMAALNESVAKAKAARGEGPADVHEMPKKKATAKKQPAKKTAAKKATAKKTSARRSRSA</sequence>
<evidence type="ECO:0000256" key="2">
    <source>
        <dbReference type="ARBA" id="ARBA00023172"/>
    </source>
</evidence>
<feature type="region of interest" description="Disordered" evidence="4">
    <location>
        <begin position="254"/>
        <end position="304"/>
    </location>
</feature>
<dbReference type="GO" id="GO:0003690">
    <property type="term" value="F:double-stranded DNA binding"/>
    <property type="evidence" value="ECO:0007669"/>
    <property type="project" value="UniProtKB-UniRule"/>
</dbReference>
<dbReference type="GO" id="GO:0006303">
    <property type="term" value="P:double-strand break repair via nonhomologous end joining"/>
    <property type="evidence" value="ECO:0007669"/>
    <property type="project" value="UniProtKB-UniRule"/>
</dbReference>
<dbReference type="Pfam" id="PF02735">
    <property type="entry name" value="Ku"/>
    <property type="match status" value="1"/>
</dbReference>
<gene>
    <name evidence="3" type="primary">ku</name>
    <name evidence="6" type="ORF">OG477_00105</name>
    <name evidence="7" type="ORF">OG477_45240</name>
</gene>
<dbReference type="InterPro" id="IPR009187">
    <property type="entry name" value="Prok_Ku"/>
</dbReference>
<evidence type="ECO:0000256" key="4">
    <source>
        <dbReference type="SAM" id="MobiDB-lite"/>
    </source>
</evidence>
<keyword evidence="2 3" id="KW-0233">DNA recombination</keyword>
<name>A0AAU1HQH4_9ACTN</name>
<evidence type="ECO:0000313" key="7">
    <source>
        <dbReference type="EMBL" id="WTP91932.1"/>
    </source>
</evidence>
<dbReference type="AlphaFoldDB" id="A0AAU1HQH4"/>
<evidence type="ECO:0000259" key="5">
    <source>
        <dbReference type="SMART" id="SM00559"/>
    </source>
</evidence>
<dbReference type="EMBL" id="CP108140">
    <property type="protein sequence ID" value="WTP91932.1"/>
    <property type="molecule type" value="Genomic_DNA"/>
</dbReference>
<dbReference type="InterPro" id="IPR006164">
    <property type="entry name" value="DNA_bd_Ku70/Ku80"/>
</dbReference>
<organism evidence="6">
    <name type="scientific">Streptomyces sp. NBC_00180</name>
    <dbReference type="NCBI Taxonomy" id="2903632"/>
    <lineage>
        <taxon>Bacteria</taxon>
        <taxon>Bacillati</taxon>
        <taxon>Actinomycetota</taxon>
        <taxon>Actinomycetes</taxon>
        <taxon>Kitasatosporales</taxon>
        <taxon>Streptomycetaceae</taxon>
        <taxon>Streptomyces</taxon>
    </lineage>
</organism>
<evidence type="ECO:0000256" key="1">
    <source>
        <dbReference type="ARBA" id="ARBA00023125"/>
    </source>
</evidence>
<comment type="subunit">
    <text evidence="3">Homodimer. Interacts with LigD.</text>
</comment>
<keyword evidence="3" id="KW-0234">DNA repair</keyword>
<dbReference type="HAMAP" id="MF_01875">
    <property type="entry name" value="Prokaryotic_Ku"/>
    <property type="match status" value="1"/>
</dbReference>